<dbReference type="Proteomes" id="UP000287502">
    <property type="component" value="Chromosome"/>
</dbReference>
<dbReference type="GO" id="GO:0005737">
    <property type="term" value="C:cytoplasm"/>
    <property type="evidence" value="ECO:0007669"/>
    <property type="project" value="TreeGrafter"/>
</dbReference>
<reference evidence="2 3" key="1">
    <citation type="submission" date="2019-01" db="EMBL/GenBank/DDBJ databases">
        <title>Geovibrio thiophilus DSM 11263, complete genome.</title>
        <authorList>
            <person name="Spring S."/>
            <person name="Bunk B."/>
            <person name="Sproer C."/>
        </authorList>
    </citation>
    <scope>NUCLEOTIDE SEQUENCE [LARGE SCALE GENOMIC DNA]</scope>
    <source>
        <strain evidence="2 3">DSM 11263</strain>
    </source>
</reference>
<accession>A0A410JZQ0</accession>
<protein>
    <submittedName>
        <fullName evidence="2">Methylmalonyl Co-A mutase-associated GTPase MeaB</fullName>
    </submittedName>
</protein>
<dbReference type="InterPro" id="IPR027417">
    <property type="entry name" value="P-loop_NTPase"/>
</dbReference>
<gene>
    <name evidence="2" type="primary">meaB</name>
    <name evidence="2" type="ORF">EP073_09460</name>
</gene>
<dbReference type="PANTHER" id="PTHR23408:SF3">
    <property type="entry name" value="METHYLMALONIC ACIDURIA TYPE A PROTEIN, MITOCHONDRIAL"/>
    <property type="match status" value="1"/>
</dbReference>
<dbReference type="GO" id="GO:0003924">
    <property type="term" value="F:GTPase activity"/>
    <property type="evidence" value="ECO:0007669"/>
    <property type="project" value="InterPro"/>
</dbReference>
<dbReference type="GO" id="GO:0005525">
    <property type="term" value="F:GTP binding"/>
    <property type="evidence" value="ECO:0007669"/>
    <property type="project" value="InterPro"/>
</dbReference>
<dbReference type="RefSeq" id="WP_128466905.1">
    <property type="nucleotide sequence ID" value="NZ_CP035108.1"/>
</dbReference>
<proteinExistence type="inferred from homology"/>
<dbReference type="NCBIfam" id="TIGR00750">
    <property type="entry name" value="lao"/>
    <property type="match status" value="1"/>
</dbReference>
<dbReference type="Gene3D" id="1.20.5.170">
    <property type="match status" value="1"/>
</dbReference>
<dbReference type="PANTHER" id="PTHR23408">
    <property type="entry name" value="METHYLMALONYL-COA MUTASE"/>
    <property type="match status" value="1"/>
</dbReference>
<dbReference type="Gene3D" id="3.40.50.300">
    <property type="entry name" value="P-loop containing nucleotide triphosphate hydrolases"/>
    <property type="match status" value="1"/>
</dbReference>
<keyword evidence="3" id="KW-1185">Reference proteome</keyword>
<dbReference type="KEGG" id="gtl:EP073_09460"/>
<dbReference type="Gene3D" id="1.10.287.130">
    <property type="match status" value="1"/>
</dbReference>
<dbReference type="OrthoDB" id="9778292at2"/>
<dbReference type="InterPro" id="IPR005129">
    <property type="entry name" value="GTPase_ArgK"/>
</dbReference>
<name>A0A410JZQ0_9BACT</name>
<evidence type="ECO:0000313" key="3">
    <source>
        <dbReference type="Proteomes" id="UP000287502"/>
    </source>
</evidence>
<dbReference type="AlphaFoldDB" id="A0A410JZQ0"/>
<dbReference type="SUPFAM" id="SSF52540">
    <property type="entry name" value="P-loop containing nucleoside triphosphate hydrolases"/>
    <property type="match status" value="1"/>
</dbReference>
<dbReference type="NCBIfam" id="NF006958">
    <property type="entry name" value="PRK09435.1"/>
    <property type="match status" value="1"/>
</dbReference>
<sequence>MDLDLLTQEILKGSVRAIGKGITLIESRRPEHAEQAAKLLDRLLPHSGRSLRVGITGVPGVGKSTFIESFGRHLTSLGHKVAVLAVDPSSQITGGSILGDKTRMEELSRDPNAFIRPSPAGDTLGGVARRTRETMLLCEAAGYDVAIVETVGVGQSETAVASMVDFFMLLQLATAGDELQGIKKGVMELADAVVINKADIDRSKTDLAKSQYITALHILRPRSRNWSVPVLTVSALKNEGMEEVRTMLMNFREAMEKSGEFEDKRRSQSVDWMWSLLMDDLKSLFLNNKNVKGIFPQVQEAVSKGITTPSAASKRLLDAFRKY</sequence>
<dbReference type="Pfam" id="PF03308">
    <property type="entry name" value="MeaB"/>
    <property type="match status" value="1"/>
</dbReference>
<evidence type="ECO:0000313" key="2">
    <source>
        <dbReference type="EMBL" id="QAR33619.1"/>
    </source>
</evidence>
<evidence type="ECO:0000256" key="1">
    <source>
        <dbReference type="ARBA" id="ARBA00009625"/>
    </source>
</evidence>
<organism evidence="2 3">
    <name type="scientific">Geovibrio thiophilus</name>
    <dbReference type="NCBI Taxonomy" id="139438"/>
    <lineage>
        <taxon>Bacteria</taxon>
        <taxon>Pseudomonadati</taxon>
        <taxon>Deferribacterota</taxon>
        <taxon>Deferribacteres</taxon>
        <taxon>Deferribacterales</taxon>
        <taxon>Geovibrionaceae</taxon>
        <taxon>Geovibrio</taxon>
    </lineage>
</organism>
<comment type="similarity">
    <text evidence="1">Belongs to the SIMIBI class G3E GTPase family. ArgK/MeaB subfamily.</text>
</comment>
<dbReference type="CDD" id="cd03114">
    <property type="entry name" value="MMAA-like"/>
    <property type="match status" value="1"/>
</dbReference>
<dbReference type="EMBL" id="CP035108">
    <property type="protein sequence ID" value="QAR33619.1"/>
    <property type="molecule type" value="Genomic_DNA"/>
</dbReference>